<dbReference type="EMBL" id="PKPP01000008">
    <property type="protein sequence ID" value="PWA99728.1"/>
    <property type="molecule type" value="Genomic_DNA"/>
</dbReference>
<dbReference type="PANTHER" id="PTHR34968:SF1">
    <property type="entry name" value="AUGMIN SUBUNIT 5"/>
    <property type="match status" value="1"/>
</dbReference>
<dbReference type="GO" id="GO:0070652">
    <property type="term" value="C:HAUS complex"/>
    <property type="evidence" value="ECO:0007669"/>
    <property type="project" value="InterPro"/>
</dbReference>
<dbReference type="InterPro" id="IPR044706">
    <property type="entry name" value="AUG5_plant"/>
</dbReference>
<dbReference type="OrthoDB" id="2019614at2759"/>
<keyword evidence="1" id="KW-0175">Coiled coil</keyword>
<evidence type="ECO:0000256" key="1">
    <source>
        <dbReference type="SAM" id="Coils"/>
    </source>
</evidence>
<name>A0A2U1QP16_ARTAN</name>
<organism evidence="2 3">
    <name type="scientific">Artemisia annua</name>
    <name type="common">Sweet wormwood</name>
    <dbReference type="NCBI Taxonomy" id="35608"/>
    <lineage>
        <taxon>Eukaryota</taxon>
        <taxon>Viridiplantae</taxon>
        <taxon>Streptophyta</taxon>
        <taxon>Embryophyta</taxon>
        <taxon>Tracheophyta</taxon>
        <taxon>Spermatophyta</taxon>
        <taxon>Magnoliopsida</taxon>
        <taxon>eudicotyledons</taxon>
        <taxon>Gunneridae</taxon>
        <taxon>Pentapetalae</taxon>
        <taxon>asterids</taxon>
        <taxon>campanulids</taxon>
        <taxon>Asterales</taxon>
        <taxon>Asteraceae</taxon>
        <taxon>Asteroideae</taxon>
        <taxon>Anthemideae</taxon>
        <taxon>Artemisiinae</taxon>
        <taxon>Artemisia</taxon>
    </lineage>
</organism>
<gene>
    <name evidence="2" type="ORF">CTI12_AA003800</name>
</gene>
<dbReference type="InterPro" id="IPR029131">
    <property type="entry name" value="HAUS5"/>
</dbReference>
<dbReference type="PANTHER" id="PTHR34968">
    <property type="entry name" value="AUGMIN SUBUNIT 5"/>
    <property type="match status" value="1"/>
</dbReference>
<dbReference type="AlphaFoldDB" id="A0A2U1QP16"/>
<accession>A0A2U1QP16</accession>
<protein>
    <recommendedName>
        <fullName evidence="4">AUGMIN subunit 5</fullName>
    </recommendedName>
</protein>
<dbReference type="Pfam" id="PF14817">
    <property type="entry name" value="HAUS5"/>
    <property type="match status" value="1"/>
</dbReference>
<reference evidence="2 3" key="1">
    <citation type="journal article" date="2018" name="Mol. Plant">
        <title>The genome of Artemisia annua provides insight into the evolution of Asteraceae family and artemisinin biosynthesis.</title>
        <authorList>
            <person name="Shen Q."/>
            <person name="Zhang L."/>
            <person name="Liao Z."/>
            <person name="Wang S."/>
            <person name="Yan T."/>
            <person name="Shi P."/>
            <person name="Liu M."/>
            <person name="Fu X."/>
            <person name="Pan Q."/>
            <person name="Wang Y."/>
            <person name="Lv Z."/>
            <person name="Lu X."/>
            <person name="Zhang F."/>
            <person name="Jiang W."/>
            <person name="Ma Y."/>
            <person name="Chen M."/>
            <person name="Hao X."/>
            <person name="Li L."/>
            <person name="Tang Y."/>
            <person name="Lv G."/>
            <person name="Zhou Y."/>
            <person name="Sun X."/>
            <person name="Brodelius P.E."/>
            <person name="Rose J.K.C."/>
            <person name="Tang K."/>
        </authorList>
    </citation>
    <scope>NUCLEOTIDE SEQUENCE [LARGE SCALE GENOMIC DNA]</scope>
    <source>
        <strain evidence="3">cv. Huhao1</strain>
        <tissue evidence="2">Leaf</tissue>
    </source>
</reference>
<evidence type="ECO:0000313" key="3">
    <source>
        <dbReference type="Proteomes" id="UP000245207"/>
    </source>
</evidence>
<keyword evidence="3" id="KW-1185">Reference proteome</keyword>
<proteinExistence type="predicted"/>
<evidence type="ECO:0008006" key="4">
    <source>
        <dbReference type="Google" id="ProtNLM"/>
    </source>
</evidence>
<comment type="caution">
    <text evidence="2">The sequence shown here is derived from an EMBL/GenBank/DDBJ whole genome shotgun (WGS) entry which is preliminary data.</text>
</comment>
<feature type="coiled-coil region" evidence="1">
    <location>
        <begin position="91"/>
        <end position="125"/>
    </location>
</feature>
<dbReference type="Proteomes" id="UP000245207">
    <property type="component" value="Unassembled WGS sequence"/>
</dbReference>
<evidence type="ECO:0000313" key="2">
    <source>
        <dbReference type="EMBL" id="PWA99728.1"/>
    </source>
</evidence>
<dbReference type="GO" id="GO:0005876">
    <property type="term" value="C:spindle microtubule"/>
    <property type="evidence" value="ECO:0007669"/>
    <property type="project" value="InterPro"/>
</dbReference>
<sequence>MQNTTMIQPEAIITWLQTEMNYRPLNKTSSSTPSYDSLRRICRGNMIPVLHFLLSRVKSEKTVHDIRRNILVHGGMAKSVENKGRRRRKVNVGESEDREKVEKERQVAEEEVERLRRIVRWKRKELEGMMSEVSREVCERKRVLDERSNYRHKQVMLEAYDAQCDGVVRIFSQYHKRLCEYVNQVRDAQRLETDSSVEVVNSFEMNKERDISKACESLAVLMVEKIQNLFPAYEGSGIHLNPQLESQNLGIDVDGDIPDEVRDVILDCLKSPPQLLVAVTIYTQRLKSLIATEIQNIDVTAYAEKLRYKYENNRILDASPDLGSPLQLKLYGFGNIGHDSSKGTRYHLFERQKAHVQKFIATEDQLNKAAEARSACQKLLKRLTGSSGVGLFGGTLQNMSSLRQLELDVFAMEREAAAIKASLSTLTCEVQRLSMLCEERREAEAFLKKKLKKIEEFDARRLELKCICDGLMKAITDAAAFWSQKPLASREHASNTIIPACKILVHVAHSVKDLINEEVSVFSRSPDNSLYMLPSTPQALLESVGPSGSIGPEAVAAAEKNVTLLTARAASGDPSAIPSICRVSAALQYPAGSEASLASVLESMEFCLTLRGSVACVLEELSKAINLVHTRRDLVESGRSLLNHAYDSQKEYKMSTGHCLELASEQEEIIRNTWLPELKNGVASAQKSLDECKYVKSLLDEWWEQPASTLVDWETVDGQTVAAWINHMKQLLVYFGKEM</sequence>
<dbReference type="STRING" id="35608.A0A2U1QP16"/>
<dbReference type="GO" id="GO:0051225">
    <property type="term" value="P:spindle assembly"/>
    <property type="evidence" value="ECO:0007669"/>
    <property type="project" value="InterPro"/>
</dbReference>